<dbReference type="PANTHER" id="PTHR12714">
    <property type="entry name" value="PROTEIN-S ISOPRENYLCYSTEINE O-METHYLTRANSFERASE"/>
    <property type="match status" value="1"/>
</dbReference>
<sequence>MTPAIAKAVFLLLAAGWYVVRFKHARKSRRTPILSSARGPRETALLLISLTGLGIIPLLYVATGGFPRFARYTFNPAQAWLGVLVAIAALVMFHLTHRALGRNWSVSLDVRESHKLVTGGIYRRVRHPMYTAFWLWAVAQALLLPNWFAGLSGIVGFGILFFGRVGREEQMMLTSFGDEYREYMSRSYRLIPWVY</sequence>
<dbReference type="Pfam" id="PF04140">
    <property type="entry name" value="ICMT"/>
    <property type="match status" value="1"/>
</dbReference>
<comment type="subcellular location">
    <subcellularLocation>
        <location evidence="1">Membrane</location>
        <topology evidence="1">Multi-pass membrane protein</topology>
    </subcellularLocation>
</comment>
<dbReference type="InterPro" id="IPR054851">
    <property type="entry name" value="Isoprenylcys_mtase"/>
</dbReference>
<keyword evidence="4 5" id="KW-0472">Membrane</keyword>
<dbReference type="EMBL" id="BMGG01000010">
    <property type="protein sequence ID" value="GGC88424.1"/>
    <property type="molecule type" value="Genomic_DNA"/>
</dbReference>
<feature type="transmembrane region" description="Helical" evidence="5">
    <location>
        <begin position="133"/>
        <end position="162"/>
    </location>
</feature>
<dbReference type="InterPro" id="IPR007269">
    <property type="entry name" value="ICMT_MeTrfase"/>
</dbReference>
<dbReference type="Gene3D" id="1.20.120.1630">
    <property type="match status" value="1"/>
</dbReference>
<accession>A0A916UUH9</accession>
<keyword evidence="7" id="KW-1185">Reference proteome</keyword>
<dbReference type="NCBIfam" id="NF040696">
    <property type="entry name" value="isopcys_mtase"/>
    <property type="match status" value="1"/>
</dbReference>
<evidence type="ECO:0000256" key="4">
    <source>
        <dbReference type="ARBA" id="ARBA00023136"/>
    </source>
</evidence>
<reference evidence="6" key="2">
    <citation type="submission" date="2020-09" db="EMBL/GenBank/DDBJ databases">
        <authorList>
            <person name="Sun Q."/>
            <person name="Zhou Y."/>
        </authorList>
    </citation>
    <scope>NUCLEOTIDE SEQUENCE</scope>
    <source>
        <strain evidence="6">CGMCC 1.12919</strain>
    </source>
</reference>
<evidence type="ECO:0000256" key="3">
    <source>
        <dbReference type="ARBA" id="ARBA00022989"/>
    </source>
</evidence>
<dbReference type="GO" id="GO:0004671">
    <property type="term" value="F:protein C-terminal S-isoprenylcysteine carboxyl O-methyltransferase activity"/>
    <property type="evidence" value="ECO:0007669"/>
    <property type="project" value="InterPro"/>
</dbReference>
<evidence type="ECO:0000256" key="2">
    <source>
        <dbReference type="ARBA" id="ARBA00022692"/>
    </source>
</evidence>
<feature type="transmembrane region" description="Helical" evidence="5">
    <location>
        <begin position="6"/>
        <end position="22"/>
    </location>
</feature>
<proteinExistence type="predicted"/>
<dbReference type="RefSeq" id="WP_188612165.1">
    <property type="nucleotide sequence ID" value="NZ_BMGG01000010.1"/>
</dbReference>
<evidence type="ECO:0000256" key="1">
    <source>
        <dbReference type="ARBA" id="ARBA00004141"/>
    </source>
</evidence>
<feature type="transmembrane region" description="Helical" evidence="5">
    <location>
        <begin position="43"/>
        <end position="62"/>
    </location>
</feature>
<dbReference type="PANTHER" id="PTHR12714:SF9">
    <property type="entry name" value="PROTEIN-S-ISOPRENYLCYSTEINE O-METHYLTRANSFERASE"/>
    <property type="match status" value="1"/>
</dbReference>
<organism evidence="6 7">
    <name type="scientific">Chelatococcus reniformis</name>
    <dbReference type="NCBI Taxonomy" id="1494448"/>
    <lineage>
        <taxon>Bacteria</taxon>
        <taxon>Pseudomonadati</taxon>
        <taxon>Pseudomonadota</taxon>
        <taxon>Alphaproteobacteria</taxon>
        <taxon>Hyphomicrobiales</taxon>
        <taxon>Chelatococcaceae</taxon>
        <taxon>Chelatococcus</taxon>
    </lineage>
</organism>
<comment type="caution">
    <text evidence="6">The sequence shown here is derived from an EMBL/GenBank/DDBJ whole genome shotgun (WGS) entry which is preliminary data.</text>
</comment>
<protein>
    <submittedName>
        <fullName evidence="6">Farnesyl cysteine carboxyl-methyltransferase</fullName>
    </submittedName>
</protein>
<gene>
    <name evidence="6" type="ORF">GCM10010994_52980</name>
</gene>
<evidence type="ECO:0000256" key="5">
    <source>
        <dbReference type="SAM" id="Phobius"/>
    </source>
</evidence>
<name>A0A916UUH9_9HYPH</name>
<keyword evidence="2 5" id="KW-0812">Transmembrane</keyword>
<dbReference type="GO" id="GO:0016020">
    <property type="term" value="C:membrane"/>
    <property type="evidence" value="ECO:0007669"/>
    <property type="project" value="UniProtKB-SubCell"/>
</dbReference>
<reference evidence="6" key="1">
    <citation type="journal article" date="2014" name="Int. J. Syst. Evol. Microbiol.">
        <title>Complete genome sequence of Corynebacterium casei LMG S-19264T (=DSM 44701T), isolated from a smear-ripened cheese.</title>
        <authorList>
            <consortium name="US DOE Joint Genome Institute (JGI-PGF)"/>
            <person name="Walter F."/>
            <person name="Albersmeier A."/>
            <person name="Kalinowski J."/>
            <person name="Ruckert C."/>
        </authorList>
    </citation>
    <scope>NUCLEOTIDE SEQUENCE</scope>
    <source>
        <strain evidence="6">CGMCC 1.12919</strain>
    </source>
</reference>
<feature type="transmembrane region" description="Helical" evidence="5">
    <location>
        <begin position="77"/>
        <end position="95"/>
    </location>
</feature>
<keyword evidence="3 5" id="KW-1133">Transmembrane helix</keyword>
<dbReference type="Proteomes" id="UP000637002">
    <property type="component" value="Unassembled WGS sequence"/>
</dbReference>
<dbReference type="AlphaFoldDB" id="A0A916UUH9"/>
<evidence type="ECO:0000313" key="6">
    <source>
        <dbReference type="EMBL" id="GGC88424.1"/>
    </source>
</evidence>
<evidence type="ECO:0000313" key="7">
    <source>
        <dbReference type="Proteomes" id="UP000637002"/>
    </source>
</evidence>